<comment type="domain">
    <text evidence="15">The N-terminal DNA-binding domain is a ssDNA-dependent ATPase and has ATP-dependent 3'-5' helicase function. This domain interacts with RecC.</text>
</comment>
<evidence type="ECO:0000256" key="6">
    <source>
        <dbReference type="ARBA" id="ARBA00022806"/>
    </source>
</evidence>
<dbReference type="PROSITE" id="PS51198">
    <property type="entry name" value="UVRD_HELICASE_ATP_BIND"/>
    <property type="match status" value="1"/>
</dbReference>
<organism evidence="19 20">
    <name type="scientific">Paracidovorax wautersii</name>
    <dbReference type="NCBI Taxonomy" id="1177982"/>
    <lineage>
        <taxon>Bacteria</taxon>
        <taxon>Pseudomonadati</taxon>
        <taxon>Pseudomonadota</taxon>
        <taxon>Betaproteobacteria</taxon>
        <taxon>Burkholderiales</taxon>
        <taxon>Comamonadaceae</taxon>
        <taxon>Paracidovorax</taxon>
    </lineage>
</organism>
<sequence>MTRPDTAQPATPLDPLALPLHGSRLIEASAGTGKTYTIATLYVRLVLGHGGPHAFARPLAPPEILVVTFTDAATQELRDRIRARLVQAAQGFDDAQAAAALDPLLAALRESYAPDQWPACAHRLRLAAEWMDEAAVSTIHGWCYRMLREHAFDSGSLFRQELLTDEQALLEQAVRDYWRRHFYPLPPAAAAEVLKCHASPEALGQALRPLLARDEALFTAGGVPLERPGSLEALLGDLQQWTATREAQLLHTRELWAGHEAELRALLIDLRAHLNGNTFREKGDDARFEAWLDALAHWARSGEGDDTLKLHRLAPSRLKLNGKRTLPPHAAFAAIEALTEHEQTRPDIAPGLLLHALNAVRQALAREKERRAELGFDDLLARLARALDGEQGEVLAVSIRQHFPVALIDEFQDTDPLQYRIFERVYAPAMHAGMDSASCGTGLLLIGDPKQAIYAFRGADIHTYLRARETTAGRHDTLGTNYRSTEAMVAAVNHCFGYAETHHTRGAFRFARADGDNPVPFVPVAANGRPERLELAGQPASALTAWLLQPEPGEGASVIGTARYRDEMAERSASAVRGWLADARTGRAGLRQADGTLKPLRPADIAILVRGRSEAEAVRQALARRQLASVYLSDRDSVFRSREAADVLWWLQACADPSHDARLRAALATTTMGWSWQALDRLNEDELYWEALVQRCQDYRRIWQRQGVLPMLRRWLADFDVAAHLLAQPDGERSLTNVLHVAEWLQHQGMEMDREHALIRALADKLAQPAQEEILRLESDADLIKVVTIHKSKGLEYPLVLLPFISGWKEVDTRASAVAFHADAQETAPAGYTVELSRDKTSAAPAVERANDERLSENMRLLYVALTRARHAVWLGVAPLASGGGKTCELHKGALGYMLAGGAAIDAADLPARLADWRQGCADIVVEPAPPADDAVLPPVAAPALGPARQAQGQGFERWWIASYSALRAGSELTPDHDAEAAERAEPISVQEEDLRESNADAAWVAAATAAATVPRAGSRHAFPKGAEAGSFLHGLLELAAAQGFAQAHAQPQALREAIARRCAPRGWQSWIDPLANWLGALLGTRLPLPGAEPAALADVGPYQSEMEFWFAAAHVDTRALDRLVSRHTLGGAARPALLPEQLNGMLKGYMDLVFEADGRYYIADYKSNWLGADEAAYTDAALRQAMLAHRYDLQYALYTLALHRLLRSRLADYDYERHVGGVLYLFMRGIGAVGQGVYAERPARALVEALDALFSNADGEVTP</sequence>
<dbReference type="Gene3D" id="1.10.486.10">
    <property type="entry name" value="PCRA, domain 4"/>
    <property type="match status" value="1"/>
</dbReference>
<keyword evidence="10 15" id="KW-0238">DNA-binding</keyword>
<comment type="function">
    <text evidence="15">A helicase/nuclease that prepares dsDNA breaks (DSB) for recombinational DNA repair. Binds to DSBs and unwinds DNA via a highly rapid and processive ATP-dependent bidirectional helicase activity. Unwinds dsDNA until it encounters a Chi (crossover hotspot instigator) sequence from the 3' direction. Cuts ssDNA a few nucleotides 3' to the Chi site. The properties and activities of the enzyme are changed at Chi. The Chi-altered holoenzyme produces a long 3'-ssDNA overhang and facilitates RecA-binding to the ssDNA for homologous DNA recombination and repair. Holoenzyme degrades any linearized DNA that is unable to undergo homologous recombination. In the holoenzyme this subunit contributes ATPase, 3'-5' helicase, exonuclease activity and loads RecA onto ssDNA.</text>
</comment>
<dbReference type="InterPro" id="IPR011335">
    <property type="entry name" value="Restrct_endonuc-II-like"/>
</dbReference>
<evidence type="ECO:0000256" key="10">
    <source>
        <dbReference type="ARBA" id="ARBA00023125"/>
    </source>
</evidence>
<evidence type="ECO:0000256" key="8">
    <source>
        <dbReference type="ARBA" id="ARBA00022840"/>
    </source>
</evidence>
<dbReference type="AlphaFoldDB" id="A0A7V8FM73"/>
<dbReference type="Gene3D" id="3.40.50.300">
    <property type="entry name" value="P-loop containing nucleotide triphosphate hydrolases"/>
    <property type="match status" value="2"/>
</dbReference>
<dbReference type="GO" id="GO:0000287">
    <property type="term" value="F:magnesium ion binding"/>
    <property type="evidence" value="ECO:0007669"/>
    <property type="project" value="UniProtKB-UniRule"/>
</dbReference>
<dbReference type="PROSITE" id="PS51217">
    <property type="entry name" value="UVRD_HELICASE_CTER"/>
    <property type="match status" value="1"/>
</dbReference>
<evidence type="ECO:0000256" key="5">
    <source>
        <dbReference type="ARBA" id="ARBA00022801"/>
    </source>
</evidence>
<keyword evidence="9 15" id="KW-0460">Magnesium</keyword>
<protein>
    <recommendedName>
        <fullName evidence="15">RecBCD enzyme subunit RecB</fullName>
        <ecNumber evidence="15">3.1.11.5</ecNumber>
        <ecNumber evidence="15">5.6.2.4</ecNumber>
    </recommendedName>
    <alternativeName>
        <fullName evidence="15">DNA 3'-5' helicase subunit RecB</fullName>
    </alternativeName>
    <alternativeName>
        <fullName evidence="15">Exonuclease V subunit RecB</fullName>
        <shortName evidence="15">ExoV subunit RecB</shortName>
    </alternativeName>
    <alternativeName>
        <fullName evidence="15">Helicase/nuclease RecBCD subunit RecB</fullName>
    </alternativeName>
</protein>
<evidence type="ECO:0000256" key="13">
    <source>
        <dbReference type="ARBA" id="ARBA00034617"/>
    </source>
</evidence>
<keyword evidence="2 15" id="KW-0479">Metal-binding</keyword>
<dbReference type="InterPro" id="IPR038726">
    <property type="entry name" value="PDDEXK_AddAB-type"/>
</dbReference>
<keyword evidence="8 15" id="KW-0067">ATP-binding</keyword>
<dbReference type="SUPFAM" id="SSF52980">
    <property type="entry name" value="Restriction endonuclease-like"/>
    <property type="match status" value="1"/>
</dbReference>
<comment type="catalytic activity">
    <reaction evidence="14 15">
        <text>ATP + H2O = ADP + phosphate + H(+)</text>
        <dbReference type="Rhea" id="RHEA:13065"/>
        <dbReference type="ChEBI" id="CHEBI:15377"/>
        <dbReference type="ChEBI" id="CHEBI:15378"/>
        <dbReference type="ChEBI" id="CHEBI:30616"/>
        <dbReference type="ChEBI" id="CHEBI:43474"/>
        <dbReference type="ChEBI" id="CHEBI:456216"/>
        <dbReference type="EC" id="5.6.2.4"/>
    </reaction>
</comment>
<dbReference type="EMBL" id="WNDQ01000044">
    <property type="protein sequence ID" value="KAF1019940.1"/>
    <property type="molecule type" value="Genomic_DNA"/>
</dbReference>
<dbReference type="GO" id="GO:0000724">
    <property type="term" value="P:double-strand break repair via homologous recombination"/>
    <property type="evidence" value="ECO:0007669"/>
    <property type="project" value="UniProtKB-UniRule"/>
</dbReference>
<feature type="active site" description="For nuclease activity" evidence="15">
    <location>
        <position position="1165"/>
    </location>
</feature>
<dbReference type="Gene3D" id="1.10.3170.10">
    <property type="entry name" value="Recbcd, chain B, domain 2"/>
    <property type="match status" value="1"/>
</dbReference>
<evidence type="ECO:0000313" key="20">
    <source>
        <dbReference type="Proteomes" id="UP000461670"/>
    </source>
</evidence>
<feature type="domain" description="UvrD-like helicase ATP-binding" evidence="17">
    <location>
        <begin position="7"/>
        <end position="485"/>
    </location>
</feature>
<dbReference type="Gene3D" id="3.90.320.10">
    <property type="match status" value="1"/>
</dbReference>
<keyword evidence="6 15" id="KW-0347">Helicase</keyword>
<dbReference type="Pfam" id="PF13361">
    <property type="entry name" value="UvrD_C"/>
    <property type="match status" value="1"/>
</dbReference>
<evidence type="ECO:0000256" key="14">
    <source>
        <dbReference type="ARBA" id="ARBA00048988"/>
    </source>
</evidence>
<comment type="similarity">
    <text evidence="15">Belongs to the helicase family. UvrD subfamily.</text>
</comment>
<dbReference type="InterPro" id="IPR011604">
    <property type="entry name" value="PDDEXK-like_dom_sf"/>
</dbReference>
<dbReference type="GO" id="GO:0005829">
    <property type="term" value="C:cytosol"/>
    <property type="evidence" value="ECO:0007669"/>
    <property type="project" value="TreeGrafter"/>
</dbReference>
<evidence type="ECO:0000256" key="2">
    <source>
        <dbReference type="ARBA" id="ARBA00022723"/>
    </source>
</evidence>
<dbReference type="EC" id="5.6.2.4" evidence="15"/>
<dbReference type="GO" id="GO:0009338">
    <property type="term" value="C:exodeoxyribonuclease V complex"/>
    <property type="evidence" value="ECO:0007669"/>
    <property type="project" value="TreeGrafter"/>
</dbReference>
<dbReference type="GO" id="GO:0008854">
    <property type="term" value="F:exodeoxyribonuclease V activity"/>
    <property type="evidence" value="ECO:0007669"/>
    <property type="project" value="UniProtKB-EC"/>
</dbReference>
<evidence type="ECO:0000256" key="1">
    <source>
        <dbReference type="ARBA" id="ARBA00022722"/>
    </source>
</evidence>
<dbReference type="SUPFAM" id="SSF52540">
    <property type="entry name" value="P-loop containing nucleoside triphosphate hydrolases"/>
    <property type="match status" value="1"/>
</dbReference>
<dbReference type="InterPro" id="IPR004586">
    <property type="entry name" value="RecB"/>
</dbReference>
<comment type="cofactor">
    <cofactor evidence="15">
        <name>Mg(2+)</name>
        <dbReference type="ChEBI" id="CHEBI:18420"/>
    </cofactor>
    <text evidence="15">Binds 1 Mg(2+) ion per subunit.</text>
</comment>
<comment type="miscellaneous">
    <text evidence="15">In the RecBCD complex, RecB has a slow 3'-5' helicase, an exonuclease activity and loads RecA onto ssDNA, RecD has a fast 5'-3' helicase activity, while RecC stimulates the ATPase and processivity of the RecB helicase and contributes to recognition of the Chi site.</text>
</comment>
<evidence type="ECO:0000259" key="18">
    <source>
        <dbReference type="PROSITE" id="PS51217"/>
    </source>
</evidence>
<keyword evidence="4 15" id="KW-0227">DNA damage</keyword>
<keyword evidence="12 15" id="KW-0413">Isomerase</keyword>
<dbReference type="GO" id="GO:0003677">
    <property type="term" value="F:DNA binding"/>
    <property type="evidence" value="ECO:0007669"/>
    <property type="project" value="UniProtKB-UniRule"/>
</dbReference>
<comment type="catalytic activity">
    <reaction evidence="13 15">
        <text>Couples ATP hydrolysis with the unwinding of duplex DNA by translocating in the 3'-5' direction.</text>
        <dbReference type="EC" id="5.6.2.4"/>
    </reaction>
</comment>
<gene>
    <name evidence="15 19" type="primary">recB</name>
    <name evidence="19" type="ORF">GAK30_02812</name>
</gene>
<keyword evidence="7 15" id="KW-0269">Exonuclease</keyword>
<dbReference type="InterPro" id="IPR000212">
    <property type="entry name" value="DNA_helicase_UvrD/REP"/>
</dbReference>
<name>A0A7V8FM73_9BURK</name>
<dbReference type="Pfam" id="PF00580">
    <property type="entry name" value="UvrD-helicase"/>
    <property type="match status" value="1"/>
</dbReference>
<dbReference type="Pfam" id="PF12705">
    <property type="entry name" value="PDDEXK_1"/>
    <property type="match status" value="1"/>
</dbReference>
<evidence type="ECO:0000256" key="9">
    <source>
        <dbReference type="ARBA" id="ARBA00022842"/>
    </source>
</evidence>
<keyword evidence="1 15" id="KW-0540">Nuclease</keyword>
<feature type="binding site" evidence="15">
    <location>
        <position position="1034"/>
    </location>
    <ligand>
        <name>Mg(2+)</name>
        <dbReference type="ChEBI" id="CHEBI:18420"/>
    </ligand>
</feature>
<dbReference type="InterPro" id="IPR014017">
    <property type="entry name" value="DNA_helicase_UvrD-like_C"/>
</dbReference>
<evidence type="ECO:0000256" key="12">
    <source>
        <dbReference type="ARBA" id="ARBA00023235"/>
    </source>
</evidence>
<feature type="region of interest" description="DNA-binding and helicase activity, interacts with RecC" evidence="15">
    <location>
        <begin position="1"/>
        <end position="941"/>
    </location>
</feature>
<dbReference type="Proteomes" id="UP000461670">
    <property type="component" value="Unassembled WGS sequence"/>
</dbReference>
<dbReference type="PANTHER" id="PTHR11070:SF23">
    <property type="entry name" value="RECBCD ENZYME SUBUNIT RECB"/>
    <property type="match status" value="1"/>
</dbReference>
<evidence type="ECO:0000256" key="3">
    <source>
        <dbReference type="ARBA" id="ARBA00022741"/>
    </source>
</evidence>
<dbReference type="GO" id="GO:0005524">
    <property type="term" value="F:ATP binding"/>
    <property type="evidence" value="ECO:0007669"/>
    <property type="project" value="UniProtKB-UniRule"/>
</dbReference>
<comment type="subunit">
    <text evidence="15">Heterotrimer of RecB, RecC and RecD. All subunits contribute to DNA-binding. Interacts with RecA.</text>
</comment>
<feature type="region of interest" description="Nuclease activity, interacts with RecD and RecA" evidence="15">
    <location>
        <begin position="958"/>
        <end position="1264"/>
    </location>
</feature>
<comment type="caution">
    <text evidence="19">The sequence shown here is derived from an EMBL/GenBank/DDBJ whole genome shotgun (WGS) entry which is preliminary data.</text>
</comment>
<accession>A0A7V8FM73</accession>
<keyword evidence="5 15" id="KW-0378">Hydrolase</keyword>
<dbReference type="HAMAP" id="MF_01485">
    <property type="entry name" value="RecB"/>
    <property type="match status" value="1"/>
</dbReference>
<feature type="domain" description="UvrD-like helicase C-terminal" evidence="18">
    <location>
        <begin position="526"/>
        <end position="794"/>
    </location>
</feature>
<feature type="binding site" evidence="16">
    <location>
        <begin position="28"/>
        <end position="35"/>
    </location>
    <ligand>
        <name>ATP</name>
        <dbReference type="ChEBI" id="CHEBI:30616"/>
    </ligand>
</feature>
<dbReference type="InterPro" id="IPR014016">
    <property type="entry name" value="UvrD-like_ATP-bd"/>
</dbReference>
<dbReference type="EC" id="3.1.11.5" evidence="15"/>
<evidence type="ECO:0000256" key="4">
    <source>
        <dbReference type="ARBA" id="ARBA00022763"/>
    </source>
</evidence>
<evidence type="ECO:0000256" key="15">
    <source>
        <dbReference type="HAMAP-Rule" id="MF_01485"/>
    </source>
</evidence>
<keyword evidence="11 15" id="KW-0234">DNA repair</keyword>
<proteinExistence type="inferred from homology"/>
<dbReference type="PANTHER" id="PTHR11070">
    <property type="entry name" value="UVRD / RECB / PCRA DNA HELICASE FAMILY MEMBER"/>
    <property type="match status" value="1"/>
</dbReference>
<feature type="binding site" evidence="15">
    <location>
        <position position="1165"/>
    </location>
    <ligand>
        <name>Mg(2+)</name>
        <dbReference type="ChEBI" id="CHEBI:18420"/>
    </ligand>
</feature>
<evidence type="ECO:0000256" key="16">
    <source>
        <dbReference type="PROSITE-ProRule" id="PRU00560"/>
    </source>
</evidence>
<keyword evidence="3 15" id="KW-0547">Nucleotide-binding</keyword>
<evidence type="ECO:0000256" key="11">
    <source>
        <dbReference type="ARBA" id="ARBA00023204"/>
    </source>
</evidence>
<dbReference type="CDD" id="cd22352">
    <property type="entry name" value="RecB_C-like"/>
    <property type="match status" value="1"/>
</dbReference>
<reference evidence="20" key="1">
    <citation type="journal article" date="2020" name="MBio">
        <title>Horizontal gene transfer to a defensive symbiont with a reduced genome amongst a multipartite beetle microbiome.</title>
        <authorList>
            <person name="Waterworth S.C."/>
            <person name="Florez L.V."/>
            <person name="Rees E.R."/>
            <person name="Hertweck C."/>
            <person name="Kaltenpoth M."/>
            <person name="Kwan J.C."/>
        </authorList>
    </citation>
    <scope>NUCLEOTIDE SEQUENCE [LARGE SCALE GENOMIC DNA]</scope>
</reference>
<feature type="binding site" evidence="15">
    <location>
        <position position="1152"/>
    </location>
    <ligand>
        <name>Mg(2+)</name>
        <dbReference type="ChEBI" id="CHEBI:18420"/>
    </ligand>
</feature>
<comment type="catalytic activity">
    <reaction evidence="15">
        <text>Exonucleolytic cleavage (in the presence of ATP) in either 5'- to 3'- or 3'- to 5'-direction to yield 5'-phosphooligonucleotides.</text>
        <dbReference type="EC" id="3.1.11.5"/>
    </reaction>
</comment>
<comment type="domain">
    <text evidence="15">The C-terminal domain has nuclease activity and interacts with RecD. It interacts with RecA, facilitating its loading onto ssDNA.</text>
</comment>
<dbReference type="NCBIfam" id="TIGR00609">
    <property type="entry name" value="recB"/>
    <property type="match status" value="1"/>
</dbReference>
<evidence type="ECO:0000313" key="19">
    <source>
        <dbReference type="EMBL" id="KAF1019940.1"/>
    </source>
</evidence>
<evidence type="ECO:0000259" key="17">
    <source>
        <dbReference type="PROSITE" id="PS51198"/>
    </source>
</evidence>
<dbReference type="InterPro" id="IPR027417">
    <property type="entry name" value="P-loop_NTPase"/>
</dbReference>
<dbReference type="GO" id="GO:0043138">
    <property type="term" value="F:3'-5' DNA helicase activity"/>
    <property type="evidence" value="ECO:0007669"/>
    <property type="project" value="UniProtKB-UniRule"/>
</dbReference>
<evidence type="ECO:0000256" key="7">
    <source>
        <dbReference type="ARBA" id="ARBA00022839"/>
    </source>
</evidence>